<reference evidence="1" key="1">
    <citation type="submission" date="2019-09" db="EMBL/GenBank/DDBJ databases">
        <title>Draft genome information of white flower Hibiscus syriacus.</title>
        <authorList>
            <person name="Kim Y.-M."/>
        </authorList>
    </citation>
    <scope>NUCLEOTIDE SEQUENCE [LARGE SCALE GENOMIC DNA]</scope>
    <source>
        <strain evidence="1">YM2019G1</strain>
    </source>
</reference>
<comment type="caution">
    <text evidence="1">The sequence shown here is derived from an EMBL/GenBank/DDBJ whole genome shotgun (WGS) entry which is preliminary data.</text>
</comment>
<dbReference type="AlphaFoldDB" id="A0A6A3A4K7"/>
<evidence type="ECO:0000313" key="1">
    <source>
        <dbReference type="EMBL" id="KAE8698172.1"/>
    </source>
</evidence>
<accession>A0A6A3A4K7</accession>
<organism evidence="1 2">
    <name type="scientific">Hibiscus syriacus</name>
    <name type="common">Rose of Sharon</name>
    <dbReference type="NCBI Taxonomy" id="106335"/>
    <lineage>
        <taxon>Eukaryota</taxon>
        <taxon>Viridiplantae</taxon>
        <taxon>Streptophyta</taxon>
        <taxon>Embryophyta</taxon>
        <taxon>Tracheophyta</taxon>
        <taxon>Spermatophyta</taxon>
        <taxon>Magnoliopsida</taxon>
        <taxon>eudicotyledons</taxon>
        <taxon>Gunneridae</taxon>
        <taxon>Pentapetalae</taxon>
        <taxon>rosids</taxon>
        <taxon>malvids</taxon>
        <taxon>Malvales</taxon>
        <taxon>Malvaceae</taxon>
        <taxon>Malvoideae</taxon>
        <taxon>Hibiscus</taxon>
    </lineage>
</organism>
<dbReference type="Proteomes" id="UP000436088">
    <property type="component" value="Unassembled WGS sequence"/>
</dbReference>
<gene>
    <name evidence="1" type="ORF">F3Y22_tig00110602pilonHSYRG00285</name>
</gene>
<name>A0A6A3A4K7_HIBSY</name>
<protein>
    <submittedName>
        <fullName evidence="1">Uncharacterized protein</fullName>
    </submittedName>
</protein>
<evidence type="ECO:0000313" key="2">
    <source>
        <dbReference type="Proteomes" id="UP000436088"/>
    </source>
</evidence>
<keyword evidence="2" id="KW-1185">Reference proteome</keyword>
<sequence>MLQIEDGAWCDDRDELRSHVVQFFKKLFTSKARWICSNEFTVGFQQMGEESLLFIIVCWKLWKRRCSILLDSAYVEQTDFLAECFRFKESIASTLIEDPRKNVGNKLSNRWKKPAENWVKANADGAMGGELGMAAAGGVLRDHHGNWIRGF</sequence>
<dbReference type="EMBL" id="VEPZ02001047">
    <property type="protein sequence ID" value="KAE8698172.1"/>
    <property type="molecule type" value="Genomic_DNA"/>
</dbReference>
<proteinExistence type="predicted"/>